<protein>
    <submittedName>
        <fullName evidence="1">Uncharacterized protein</fullName>
    </submittedName>
</protein>
<evidence type="ECO:0000313" key="2">
    <source>
        <dbReference type="Proteomes" id="UP000509594"/>
    </source>
</evidence>
<accession>A0A7D5I676</accession>
<dbReference type="OrthoDB" id="141832at2157"/>
<keyword evidence="2" id="KW-1185">Reference proteome</keyword>
<proteinExistence type="predicted"/>
<dbReference type="RefSeq" id="WP_176966079.1">
    <property type="nucleotide sequence ID" value="NZ_CP058215.1"/>
</dbReference>
<dbReference type="Proteomes" id="UP000509594">
    <property type="component" value="Chromosome"/>
</dbReference>
<dbReference type="GeneID" id="55822549"/>
<name>A0A7D5I676_9EURY</name>
<dbReference type="EMBL" id="CP058215">
    <property type="protein sequence ID" value="QLC51024.1"/>
    <property type="molecule type" value="Genomic_DNA"/>
</dbReference>
<evidence type="ECO:0000313" key="1">
    <source>
        <dbReference type="EMBL" id="QLC51024.1"/>
    </source>
</evidence>
<gene>
    <name evidence="1" type="ORF">HWN40_12700</name>
</gene>
<dbReference type="AlphaFoldDB" id="A0A7D5I676"/>
<dbReference type="KEGG" id="mzi:HWN40_12700"/>
<sequence>MKNMNKLMLVSFLIVCLFTSITMANENVGTAEVTKLDNRLSDVVDEFNKIVTDENSSFEEVQAQVELIMQIEDELEDIGMVVNFEPTSGVHKNKKNEVMPATMSFKIVSNSDKKSKESQEAYVFEMNEGKKEVLGEIYGTDITMGEYIEKIFPEALDVLPKKTLNEYYKTPMTWSNNPYMCNESLSSTYGKDKSSDDIMATSTTYSVLHSSDLSVLSSSSVKFKSTSVVISPYYKCPIPEMEVFSYLWKTSQTVPQDSVFKVGYNTGKVEASKEKTVISGSYYTQGNHFCVYPLGCWPLYASAVSTCDVKPVGAI</sequence>
<organism evidence="1 2">
    <name type="scientific">Methanolobus zinderi</name>
    <dbReference type="NCBI Taxonomy" id="536044"/>
    <lineage>
        <taxon>Archaea</taxon>
        <taxon>Methanobacteriati</taxon>
        <taxon>Methanobacteriota</taxon>
        <taxon>Stenosarchaea group</taxon>
        <taxon>Methanomicrobia</taxon>
        <taxon>Methanosarcinales</taxon>
        <taxon>Methanosarcinaceae</taxon>
        <taxon>Methanolobus</taxon>
    </lineage>
</organism>
<reference evidence="1 2" key="1">
    <citation type="submission" date="2020-06" db="EMBL/GenBank/DDBJ databases">
        <title>Methanolobus halotolerans sp. nov., isolated from a saline lake Tus in Siberia.</title>
        <authorList>
            <person name="Shen Y."/>
            <person name="Chen S.-C."/>
            <person name="Lai M.-C."/>
            <person name="Huang H.-H."/>
            <person name="Chiu H.-H."/>
            <person name="Tang S.-L."/>
            <person name="Rogozin D.Y."/>
            <person name="Degermendzhy A.G."/>
        </authorList>
    </citation>
    <scope>NUCLEOTIDE SEQUENCE [LARGE SCALE GENOMIC DNA]</scope>
    <source>
        <strain evidence="1 2">DSM 21339</strain>
    </source>
</reference>